<dbReference type="InterPro" id="IPR012902">
    <property type="entry name" value="N_methyl_site"/>
</dbReference>
<dbReference type="NCBIfam" id="TIGR02532">
    <property type="entry name" value="IV_pilin_GFxxxE"/>
    <property type="match status" value="1"/>
</dbReference>
<dbReference type="STRING" id="1855912.LuPra_00563"/>
<keyword evidence="2" id="KW-1185">Reference proteome</keyword>
<gene>
    <name evidence="1" type="ORF">LuPra_00563</name>
</gene>
<sequence length="195" mass="20831">MAMTLSSERGMTMVELLVSSAVMLVVLSVTTTVMTKSSTMFTQQRAALDGRNSGAAAIDLLTRLLRQSSCISATAVYCQSIVPDPEPNGVFDSVRVRADWNPRDGDLNDPYEDVYFVVGGGTLWKKEPSDPGLVSFGDQVQSLNFAYTNQNGGPLTNPVARPDLIGGVRVTIVTTAGRGLPSVTSTSAISLRRIK</sequence>
<dbReference type="Proteomes" id="UP000076079">
    <property type="component" value="Chromosome"/>
</dbReference>
<protein>
    <submittedName>
        <fullName evidence="1">Tfp pilus assembly protein PilW</fullName>
    </submittedName>
</protein>
<dbReference type="EMBL" id="CP015136">
    <property type="protein sequence ID" value="AMY07391.1"/>
    <property type="molecule type" value="Genomic_DNA"/>
</dbReference>
<reference evidence="1 2" key="1">
    <citation type="journal article" date="2016" name="Genome Announc.">
        <title>First Complete Genome Sequence of a Subdivision 6 Acidobacterium Strain.</title>
        <authorList>
            <person name="Huang S."/>
            <person name="Vieira S."/>
            <person name="Bunk B."/>
            <person name="Riedel T."/>
            <person name="Sproer C."/>
            <person name="Overmann J."/>
        </authorList>
    </citation>
    <scope>NUCLEOTIDE SEQUENCE [LARGE SCALE GENOMIC DNA]</scope>
    <source>
        <strain evidence="2">DSM 100886 HEG_-6_39</strain>
    </source>
</reference>
<evidence type="ECO:0000313" key="1">
    <source>
        <dbReference type="EMBL" id="AMY07391.1"/>
    </source>
</evidence>
<dbReference type="AlphaFoldDB" id="A0A143PFU3"/>
<name>A0A143PFU3_LUTPR</name>
<organism evidence="1 2">
    <name type="scientific">Luteitalea pratensis</name>
    <dbReference type="NCBI Taxonomy" id="1855912"/>
    <lineage>
        <taxon>Bacteria</taxon>
        <taxon>Pseudomonadati</taxon>
        <taxon>Acidobacteriota</taxon>
        <taxon>Vicinamibacteria</taxon>
        <taxon>Vicinamibacterales</taxon>
        <taxon>Vicinamibacteraceae</taxon>
        <taxon>Luteitalea</taxon>
    </lineage>
</organism>
<evidence type="ECO:0000313" key="2">
    <source>
        <dbReference type="Proteomes" id="UP000076079"/>
    </source>
</evidence>
<dbReference type="KEGG" id="abac:LuPra_00563"/>
<proteinExistence type="predicted"/>
<accession>A0A143PFU3</accession>
<reference evidence="2" key="2">
    <citation type="submission" date="2016-04" db="EMBL/GenBank/DDBJ databases">
        <title>First Complete Genome Sequence of a Subdivision 6 Acidobacterium.</title>
        <authorList>
            <person name="Huang S."/>
            <person name="Vieira S."/>
            <person name="Bunk B."/>
            <person name="Riedel T."/>
            <person name="Sproeer C."/>
            <person name="Overmann J."/>
        </authorList>
    </citation>
    <scope>NUCLEOTIDE SEQUENCE [LARGE SCALE GENOMIC DNA]</scope>
    <source>
        <strain evidence="2">DSM 100886 HEG_-6_39</strain>
    </source>
</reference>